<sequence length="87" mass="9465">MRYQAALHSESLAAYRVLGSAAQPLKDENGTNGRHSVGTLSTARTVTIAPASDRRTAPGQQGFPGKLLKLIDGRKFFDRARSSRWPP</sequence>
<accession>A0ABN8K8N4</accession>
<dbReference type="Proteomes" id="UP001152604">
    <property type="component" value="Unassembled WGS sequence"/>
</dbReference>
<feature type="compositionally biased region" description="Polar residues" evidence="1">
    <location>
        <begin position="30"/>
        <end position="45"/>
    </location>
</feature>
<comment type="caution">
    <text evidence="2">The sequence shown here is derived from an EMBL/GenBank/DDBJ whole genome shotgun (WGS) entry which is preliminary data.</text>
</comment>
<protein>
    <submittedName>
        <fullName evidence="2">Uncharacterized protein</fullName>
    </submittedName>
</protein>
<gene>
    <name evidence="2" type="ORF">MES4922_390026</name>
</gene>
<name>A0ABN8K8N4_9HYPH</name>
<organism evidence="2 3">
    <name type="scientific">Mesorhizobium ventifaucium</name>
    <dbReference type="NCBI Taxonomy" id="666020"/>
    <lineage>
        <taxon>Bacteria</taxon>
        <taxon>Pseudomonadati</taxon>
        <taxon>Pseudomonadota</taxon>
        <taxon>Alphaproteobacteria</taxon>
        <taxon>Hyphomicrobiales</taxon>
        <taxon>Phyllobacteriaceae</taxon>
        <taxon>Mesorhizobium</taxon>
    </lineage>
</organism>
<keyword evidence="3" id="KW-1185">Reference proteome</keyword>
<feature type="region of interest" description="Disordered" evidence="1">
    <location>
        <begin position="24"/>
        <end position="64"/>
    </location>
</feature>
<proteinExistence type="predicted"/>
<reference evidence="2" key="1">
    <citation type="submission" date="2022-03" db="EMBL/GenBank/DDBJ databases">
        <authorList>
            <person name="Brunel B."/>
        </authorList>
    </citation>
    <scope>NUCLEOTIDE SEQUENCE</scope>
    <source>
        <strain evidence="2">STM4922sample</strain>
    </source>
</reference>
<evidence type="ECO:0000313" key="2">
    <source>
        <dbReference type="EMBL" id="CAH2404981.1"/>
    </source>
</evidence>
<dbReference type="EMBL" id="CAKXZS010000033">
    <property type="protein sequence ID" value="CAH2404981.1"/>
    <property type="molecule type" value="Genomic_DNA"/>
</dbReference>
<evidence type="ECO:0000256" key="1">
    <source>
        <dbReference type="SAM" id="MobiDB-lite"/>
    </source>
</evidence>
<evidence type="ECO:0000313" key="3">
    <source>
        <dbReference type="Proteomes" id="UP001152604"/>
    </source>
</evidence>